<dbReference type="AlphaFoldDB" id="A0A1R1PTM6"/>
<dbReference type="SUPFAM" id="SSF160240">
    <property type="entry name" value="Cation efflux protein cytoplasmic domain-like"/>
    <property type="match status" value="1"/>
</dbReference>
<dbReference type="FunFam" id="1.20.1510.10:FF:000005">
    <property type="entry name" value="Putative Cation diffusion facilitator 1"/>
    <property type="match status" value="1"/>
</dbReference>
<evidence type="ECO:0000256" key="6">
    <source>
        <dbReference type="ARBA" id="ARBA00023136"/>
    </source>
</evidence>
<dbReference type="Gene3D" id="3.30.70.1350">
    <property type="entry name" value="Cation efflux protein, cytoplasmic domain"/>
    <property type="match status" value="1"/>
</dbReference>
<dbReference type="InterPro" id="IPR027469">
    <property type="entry name" value="Cation_efflux_TMD_sf"/>
</dbReference>
<comment type="caution">
    <text evidence="10">The sequence shown here is derived from an EMBL/GenBank/DDBJ whole genome shotgun (WGS) entry which is preliminary data.</text>
</comment>
<dbReference type="SUPFAM" id="SSF161111">
    <property type="entry name" value="Cation efflux protein transmembrane domain-like"/>
    <property type="match status" value="1"/>
</dbReference>
<dbReference type="PANTHER" id="PTHR43840">
    <property type="entry name" value="MITOCHONDRIAL METAL TRANSPORTER 1-RELATED"/>
    <property type="match status" value="1"/>
</dbReference>
<keyword evidence="3 7" id="KW-0812">Transmembrane</keyword>
<dbReference type="Gene3D" id="1.20.1510.10">
    <property type="entry name" value="Cation efflux protein transmembrane domain"/>
    <property type="match status" value="1"/>
</dbReference>
<evidence type="ECO:0000256" key="3">
    <source>
        <dbReference type="ARBA" id="ARBA00022692"/>
    </source>
</evidence>
<dbReference type="GO" id="GO:0008324">
    <property type="term" value="F:monoatomic cation transmembrane transporter activity"/>
    <property type="evidence" value="ECO:0007669"/>
    <property type="project" value="InterPro"/>
</dbReference>
<evidence type="ECO:0000256" key="5">
    <source>
        <dbReference type="ARBA" id="ARBA00023065"/>
    </source>
</evidence>
<evidence type="ECO:0000256" key="2">
    <source>
        <dbReference type="ARBA" id="ARBA00022448"/>
    </source>
</evidence>
<keyword evidence="6 7" id="KW-0472">Membrane</keyword>
<accession>A0A1R1PTM6</accession>
<feature type="transmembrane region" description="Helical" evidence="7">
    <location>
        <begin position="193"/>
        <end position="210"/>
    </location>
</feature>
<evidence type="ECO:0000256" key="7">
    <source>
        <dbReference type="SAM" id="Phobius"/>
    </source>
</evidence>
<evidence type="ECO:0000313" key="11">
    <source>
        <dbReference type="Proteomes" id="UP000188320"/>
    </source>
</evidence>
<reference evidence="11" key="1">
    <citation type="submission" date="2017-01" db="EMBL/GenBank/DDBJ databases">
        <authorList>
            <person name="Wang Y."/>
            <person name="White M."/>
            <person name="Kvist S."/>
            <person name="Moncalvo J.-M."/>
        </authorList>
    </citation>
    <scope>NUCLEOTIDE SEQUENCE [LARGE SCALE GENOMIC DNA]</scope>
    <source>
        <strain evidence="11">COL-18-3</strain>
    </source>
</reference>
<keyword evidence="11" id="KW-1185">Reference proteome</keyword>
<organism evidence="10 11">
    <name type="scientific">Zancudomyces culisetae</name>
    <name type="common">Gut fungus</name>
    <name type="synonym">Smittium culisetae</name>
    <dbReference type="NCBI Taxonomy" id="1213189"/>
    <lineage>
        <taxon>Eukaryota</taxon>
        <taxon>Fungi</taxon>
        <taxon>Fungi incertae sedis</taxon>
        <taxon>Zoopagomycota</taxon>
        <taxon>Kickxellomycotina</taxon>
        <taxon>Harpellomycetes</taxon>
        <taxon>Harpellales</taxon>
        <taxon>Legeriomycetaceae</taxon>
        <taxon>Zancudomyces</taxon>
    </lineage>
</organism>
<feature type="transmembrane region" description="Helical" evidence="7">
    <location>
        <begin position="46"/>
        <end position="65"/>
    </location>
</feature>
<dbReference type="PANTHER" id="PTHR43840:SF13">
    <property type="entry name" value="CATION EFFLUX PROTEIN CYTOPLASMIC DOMAIN-CONTAINING PROTEIN"/>
    <property type="match status" value="1"/>
</dbReference>
<dbReference type="FunFam" id="3.30.70.1350:FF:000001">
    <property type="entry name" value="Metal tolerance protein 11"/>
    <property type="match status" value="1"/>
</dbReference>
<keyword evidence="2" id="KW-0813">Transport</keyword>
<feature type="domain" description="Cation efflux protein transmembrane" evidence="8">
    <location>
        <begin position="51"/>
        <end position="240"/>
    </location>
</feature>
<dbReference type="Pfam" id="PF01545">
    <property type="entry name" value="Cation_efflux"/>
    <property type="match status" value="1"/>
</dbReference>
<evidence type="ECO:0000256" key="1">
    <source>
        <dbReference type="ARBA" id="ARBA00004127"/>
    </source>
</evidence>
<evidence type="ECO:0000313" key="10">
    <source>
        <dbReference type="EMBL" id="OMH84242.1"/>
    </source>
</evidence>
<dbReference type="InterPro" id="IPR058533">
    <property type="entry name" value="Cation_efflux_TM"/>
</dbReference>
<dbReference type="InterPro" id="IPR050291">
    <property type="entry name" value="CDF_Transporter"/>
</dbReference>
<keyword evidence="5" id="KW-0406">Ion transport</keyword>
<dbReference type="GO" id="GO:0016020">
    <property type="term" value="C:membrane"/>
    <property type="evidence" value="ECO:0007669"/>
    <property type="project" value="InterPro"/>
</dbReference>
<dbReference type="GO" id="GO:0098771">
    <property type="term" value="P:inorganic ion homeostasis"/>
    <property type="evidence" value="ECO:0007669"/>
    <property type="project" value="UniProtKB-ARBA"/>
</dbReference>
<sequence>MNPHEQPIENGFGNAHSLDLAGGMEDEEEHEEYLEKLEKKNTKVKIALYGSLAGNVILLGVQIFICISSKSLSMLATLVDAIMDIVAGVILVYTTHAAKSRHFLIYPTGKKRIETVGTIVFSVLMATLSAQLITEAVRSLTDSGEHSAPNLTLINVIPVLFAILMKAGLFLYCYTLREYSTVRTFLTDHRNDVILNSFALLAAYLSMLYSHYIDPVGAILLALYIICTWASEAYSQIKLIVGISADPEFLTLVTYIALTHHEKIQYVDTVKAYHAGEHLYVEVDVVMDRNTELWISHDVGESLQTKLENLKTVARAFVHVDYEFTHSPEHRLH</sequence>
<protein>
    <submittedName>
        <fullName evidence="10">Metal tolerance protein 9</fullName>
    </submittedName>
</protein>
<dbReference type="InterPro" id="IPR036837">
    <property type="entry name" value="Cation_efflux_CTD_sf"/>
</dbReference>
<evidence type="ECO:0000256" key="4">
    <source>
        <dbReference type="ARBA" id="ARBA00022989"/>
    </source>
</evidence>
<feature type="transmembrane region" description="Helical" evidence="7">
    <location>
        <begin position="115"/>
        <end position="133"/>
    </location>
</feature>
<evidence type="ECO:0000259" key="9">
    <source>
        <dbReference type="Pfam" id="PF16916"/>
    </source>
</evidence>
<feature type="domain" description="Cation efflux protein cytoplasmic" evidence="9">
    <location>
        <begin position="257"/>
        <end position="321"/>
    </location>
</feature>
<gene>
    <name evidence="10" type="ORF">AX774_g2239</name>
</gene>
<feature type="transmembrane region" description="Helical" evidence="7">
    <location>
        <begin position="153"/>
        <end position="172"/>
    </location>
</feature>
<evidence type="ECO:0000259" key="8">
    <source>
        <dbReference type="Pfam" id="PF01545"/>
    </source>
</evidence>
<proteinExistence type="predicted"/>
<dbReference type="InterPro" id="IPR027470">
    <property type="entry name" value="Cation_efflux_CTD"/>
</dbReference>
<dbReference type="Pfam" id="PF16916">
    <property type="entry name" value="ZT_dimer"/>
    <property type="match status" value="1"/>
</dbReference>
<feature type="transmembrane region" description="Helical" evidence="7">
    <location>
        <begin position="71"/>
        <end position="94"/>
    </location>
</feature>
<name>A0A1R1PTM6_ZANCU</name>
<dbReference type="GO" id="GO:0012505">
    <property type="term" value="C:endomembrane system"/>
    <property type="evidence" value="ECO:0007669"/>
    <property type="project" value="UniProtKB-SubCell"/>
</dbReference>
<dbReference type="OrthoDB" id="78296at2759"/>
<keyword evidence="4 7" id="KW-1133">Transmembrane helix</keyword>
<dbReference type="EMBL" id="LSSK01000230">
    <property type="protein sequence ID" value="OMH84242.1"/>
    <property type="molecule type" value="Genomic_DNA"/>
</dbReference>
<dbReference type="Proteomes" id="UP000188320">
    <property type="component" value="Unassembled WGS sequence"/>
</dbReference>
<dbReference type="GO" id="GO:0030003">
    <property type="term" value="P:intracellular monoatomic cation homeostasis"/>
    <property type="evidence" value="ECO:0007669"/>
    <property type="project" value="UniProtKB-ARBA"/>
</dbReference>
<comment type="subcellular location">
    <subcellularLocation>
        <location evidence="1">Endomembrane system</location>
        <topology evidence="1">Multi-pass membrane protein</topology>
    </subcellularLocation>
</comment>